<keyword evidence="3" id="KW-1185">Reference proteome</keyword>
<feature type="signal peptide" evidence="1">
    <location>
        <begin position="1"/>
        <end position="19"/>
    </location>
</feature>
<evidence type="ECO:0000313" key="3">
    <source>
        <dbReference type="Proteomes" id="UP000708208"/>
    </source>
</evidence>
<proteinExistence type="predicted"/>
<dbReference type="OrthoDB" id="8065733at2759"/>
<evidence type="ECO:0000313" key="2">
    <source>
        <dbReference type="EMBL" id="CAG7786350.1"/>
    </source>
</evidence>
<evidence type="ECO:0000256" key="1">
    <source>
        <dbReference type="SAM" id="SignalP"/>
    </source>
</evidence>
<protein>
    <submittedName>
        <fullName evidence="2">Uncharacterized protein</fullName>
    </submittedName>
</protein>
<comment type="caution">
    <text evidence="2">The sequence shown here is derived from an EMBL/GenBank/DDBJ whole genome shotgun (WGS) entry which is preliminary data.</text>
</comment>
<sequence>MMTPLLLLFNLILCKETIPKYFKTAVVTPLYKAKGSVACADNYRPIHTLPFVNKMFEKITGSSFVLDVNQHGFRREQREPLGDSKAIAFKRFLSLETKLQRNPELGDAYKKAMRELQEEGHMEPIPSHQLKSFNGTYYLTHHAIVKEASSTTKLRIVFDASARTTATQSLNEQLLVGPRIQQDLFAILVWWRYWLIPLFADIRKMNLCILTSSSDRDYQRLFWIEKPTDQLGQFRLNKVTFGEASAPFQAIRTLHQLAEDLESIFPEASRVLKKAFYVDNCLTGRNHVEELSPCNHCLWN</sequence>
<dbReference type="Proteomes" id="UP000708208">
    <property type="component" value="Unassembled WGS sequence"/>
</dbReference>
<name>A0A8J2KGR9_9HEXA</name>
<organism evidence="2 3">
    <name type="scientific">Allacma fusca</name>
    <dbReference type="NCBI Taxonomy" id="39272"/>
    <lineage>
        <taxon>Eukaryota</taxon>
        <taxon>Metazoa</taxon>
        <taxon>Ecdysozoa</taxon>
        <taxon>Arthropoda</taxon>
        <taxon>Hexapoda</taxon>
        <taxon>Collembola</taxon>
        <taxon>Symphypleona</taxon>
        <taxon>Sminthuridae</taxon>
        <taxon>Allacma</taxon>
    </lineage>
</organism>
<dbReference type="PANTHER" id="PTHR47331">
    <property type="entry name" value="PHD-TYPE DOMAIN-CONTAINING PROTEIN"/>
    <property type="match status" value="1"/>
</dbReference>
<dbReference type="AlphaFoldDB" id="A0A8J2KGR9"/>
<accession>A0A8J2KGR9</accession>
<dbReference type="EMBL" id="CAJVCH010316120">
    <property type="protein sequence ID" value="CAG7786350.1"/>
    <property type="molecule type" value="Genomic_DNA"/>
</dbReference>
<keyword evidence="1" id="KW-0732">Signal</keyword>
<feature type="chain" id="PRO_5035159034" evidence="1">
    <location>
        <begin position="20"/>
        <end position="300"/>
    </location>
</feature>
<gene>
    <name evidence="2" type="ORF">AFUS01_LOCUS24922</name>
</gene>
<dbReference type="PANTHER" id="PTHR47331:SF1">
    <property type="entry name" value="GAG-LIKE PROTEIN"/>
    <property type="match status" value="1"/>
</dbReference>
<reference evidence="2" key="1">
    <citation type="submission" date="2021-06" db="EMBL/GenBank/DDBJ databases">
        <authorList>
            <person name="Hodson N. C."/>
            <person name="Mongue J. A."/>
            <person name="Jaron S. K."/>
        </authorList>
    </citation>
    <scope>NUCLEOTIDE SEQUENCE</scope>
</reference>